<dbReference type="HAMAP" id="MF_00542">
    <property type="entry name" value="Butyrate_kinase"/>
    <property type="match status" value="1"/>
</dbReference>
<dbReference type="PIRSF" id="PIRSF036458">
    <property type="entry name" value="Butyrate_kin"/>
    <property type="match status" value="1"/>
</dbReference>
<dbReference type="PRINTS" id="PR00471">
    <property type="entry name" value="ACETATEKNASE"/>
</dbReference>
<dbReference type="SUPFAM" id="SSF53067">
    <property type="entry name" value="Actin-like ATPase domain"/>
    <property type="match status" value="2"/>
</dbReference>
<dbReference type="GO" id="GO:0008776">
    <property type="term" value="F:acetate kinase activity"/>
    <property type="evidence" value="ECO:0007669"/>
    <property type="project" value="TreeGrafter"/>
</dbReference>
<dbReference type="RefSeq" id="WP_057953896.1">
    <property type="nucleotide sequence ID" value="NZ_CP013118.1"/>
</dbReference>
<evidence type="ECO:0000256" key="5">
    <source>
        <dbReference type="ARBA" id="ARBA00022741"/>
    </source>
</evidence>
<evidence type="ECO:0000313" key="11">
    <source>
        <dbReference type="EMBL" id="ALO16534.1"/>
    </source>
</evidence>
<dbReference type="PROSITE" id="PS01075">
    <property type="entry name" value="ACETATE_KINASE_1"/>
    <property type="match status" value="1"/>
</dbReference>
<evidence type="ECO:0000256" key="3">
    <source>
        <dbReference type="ARBA" id="ARBA00022490"/>
    </source>
</evidence>
<evidence type="ECO:0000256" key="7">
    <source>
        <dbReference type="ARBA" id="ARBA00022840"/>
    </source>
</evidence>
<dbReference type="NCBIfam" id="TIGR02707">
    <property type="entry name" value="butyr_kinase"/>
    <property type="match status" value="1"/>
</dbReference>
<evidence type="ECO:0000256" key="2">
    <source>
        <dbReference type="ARBA" id="ARBA00008748"/>
    </source>
</evidence>
<keyword evidence="3 9" id="KW-0963">Cytoplasm</keyword>
<name>A0A0S2I2F4_9BACT</name>
<dbReference type="GO" id="GO:0005524">
    <property type="term" value="F:ATP binding"/>
    <property type="evidence" value="ECO:0007669"/>
    <property type="project" value="UniProtKB-KW"/>
</dbReference>
<keyword evidence="12" id="KW-1185">Reference proteome</keyword>
<dbReference type="InterPro" id="IPR023865">
    <property type="entry name" value="Aliphatic_acid_kinase_CS"/>
</dbReference>
<evidence type="ECO:0000256" key="8">
    <source>
        <dbReference type="ARBA" id="ARBA00048596"/>
    </source>
</evidence>
<keyword evidence="5 9" id="KW-0547">Nucleotide-binding</keyword>
<dbReference type="NCBIfam" id="NF002834">
    <property type="entry name" value="PRK03011.1-5"/>
    <property type="match status" value="1"/>
</dbReference>
<dbReference type="PANTHER" id="PTHR21060:SF3">
    <property type="entry name" value="BUTYRATE KINASE 2-RELATED"/>
    <property type="match status" value="1"/>
</dbReference>
<dbReference type="STRING" id="1307839.L21SP5_02914"/>
<dbReference type="GO" id="GO:0006083">
    <property type="term" value="P:acetate metabolic process"/>
    <property type="evidence" value="ECO:0007669"/>
    <property type="project" value="TreeGrafter"/>
</dbReference>
<dbReference type="PANTHER" id="PTHR21060">
    <property type="entry name" value="ACETATE KINASE"/>
    <property type="match status" value="1"/>
</dbReference>
<comment type="catalytic activity">
    <reaction evidence="8 9">
        <text>butanoate + ATP = butanoyl phosphate + ADP</text>
        <dbReference type="Rhea" id="RHEA:13585"/>
        <dbReference type="ChEBI" id="CHEBI:17968"/>
        <dbReference type="ChEBI" id="CHEBI:30616"/>
        <dbReference type="ChEBI" id="CHEBI:58079"/>
        <dbReference type="ChEBI" id="CHEBI:456216"/>
        <dbReference type="EC" id="2.7.2.7"/>
    </reaction>
</comment>
<dbReference type="PROSITE" id="PS01076">
    <property type="entry name" value="ACETATE_KINASE_2"/>
    <property type="match status" value="1"/>
</dbReference>
<dbReference type="EMBL" id="CP013118">
    <property type="protein sequence ID" value="ALO16534.1"/>
    <property type="molecule type" value="Genomic_DNA"/>
</dbReference>
<comment type="similarity">
    <text evidence="2 9 10">Belongs to the acetokinase family.</text>
</comment>
<protein>
    <recommendedName>
        <fullName evidence="9">Probable butyrate kinase</fullName>
        <shortName evidence="9">BK</shortName>
        <ecNumber evidence="9">2.7.2.7</ecNumber>
    </recommendedName>
    <alternativeName>
        <fullName evidence="9">Branched-chain carboxylic acid kinase</fullName>
    </alternativeName>
</protein>
<dbReference type="Pfam" id="PF00871">
    <property type="entry name" value="Acetate_kinase"/>
    <property type="match status" value="1"/>
</dbReference>
<evidence type="ECO:0000256" key="9">
    <source>
        <dbReference type="HAMAP-Rule" id="MF_00542"/>
    </source>
</evidence>
<organism evidence="11 12">
    <name type="scientific">Salinivirga cyanobacteriivorans</name>
    <dbReference type="NCBI Taxonomy" id="1307839"/>
    <lineage>
        <taxon>Bacteria</taxon>
        <taxon>Pseudomonadati</taxon>
        <taxon>Bacteroidota</taxon>
        <taxon>Bacteroidia</taxon>
        <taxon>Bacteroidales</taxon>
        <taxon>Salinivirgaceae</taxon>
        <taxon>Salinivirga</taxon>
    </lineage>
</organism>
<evidence type="ECO:0000313" key="12">
    <source>
        <dbReference type="Proteomes" id="UP000064893"/>
    </source>
</evidence>
<dbReference type="AlphaFoldDB" id="A0A0S2I2F4"/>
<dbReference type="GO" id="GO:0047761">
    <property type="term" value="F:butyrate kinase activity"/>
    <property type="evidence" value="ECO:0007669"/>
    <property type="project" value="UniProtKB-UniRule"/>
</dbReference>
<dbReference type="KEGG" id="blq:L21SP5_02914"/>
<comment type="subcellular location">
    <subcellularLocation>
        <location evidence="1 9">Cytoplasm</location>
    </subcellularLocation>
</comment>
<reference evidence="11 12" key="1">
    <citation type="submission" date="2015-11" db="EMBL/GenBank/DDBJ databases">
        <title>Description and complete genome sequence of a novel strain predominating in hypersaline microbial mats and representing a new family of the Bacteriodetes phylum.</title>
        <authorList>
            <person name="Spring S."/>
            <person name="Bunk B."/>
            <person name="Sproer C."/>
            <person name="Klenk H.-P."/>
        </authorList>
    </citation>
    <scope>NUCLEOTIDE SEQUENCE [LARGE SCALE GENOMIC DNA]</scope>
    <source>
        <strain evidence="11 12">L21-Spi-D4</strain>
    </source>
</reference>
<keyword evidence="6 9" id="KW-0418">Kinase</keyword>
<dbReference type="InterPro" id="IPR043129">
    <property type="entry name" value="ATPase_NBD"/>
</dbReference>
<keyword evidence="4 9" id="KW-0808">Transferase</keyword>
<dbReference type="CDD" id="cd24011">
    <property type="entry name" value="ASKHA_NBD_BK"/>
    <property type="match status" value="1"/>
</dbReference>
<dbReference type="InterPro" id="IPR011245">
    <property type="entry name" value="Butyrate_kin"/>
</dbReference>
<evidence type="ECO:0000256" key="4">
    <source>
        <dbReference type="ARBA" id="ARBA00022679"/>
    </source>
</evidence>
<keyword evidence="7 9" id="KW-0067">ATP-binding</keyword>
<proteinExistence type="inferred from homology"/>
<evidence type="ECO:0000256" key="1">
    <source>
        <dbReference type="ARBA" id="ARBA00004496"/>
    </source>
</evidence>
<gene>
    <name evidence="11" type="primary">buk2_3</name>
    <name evidence="9" type="synonym">buk</name>
    <name evidence="11" type="ORF">L21SP5_02914</name>
</gene>
<dbReference type="GO" id="GO:0005737">
    <property type="term" value="C:cytoplasm"/>
    <property type="evidence" value="ECO:0007669"/>
    <property type="project" value="UniProtKB-SubCell"/>
</dbReference>
<dbReference type="InterPro" id="IPR000890">
    <property type="entry name" value="Aliphatic_acid_kin_short-chain"/>
</dbReference>
<sequence length="359" mass="39348">MDCCYRILAINPGSTSTKIAVYENDKSLFLKTLRHNCDELEKFEKVADEFQFRKDIILQELANAEIEIESLSAIVGRGGLIKPVEGGCYIVNDRMIEDLKKAERGEHASNLGALIAHDIAREVKDAQAFIADPVVVDELQDVARFTGHPKFERKSIFHALNQKAIGRIHARSMHKKYHDLNFIIAHMGGGISVGAHRKGKVIDVNNALDGEGPFSPERTGTLPAGDLAKLCFSGEFTLEDVKKMIKGKGGLVAYLDTNDAYTVEKAADSGDEKAKVVQDAMCYQVGKAIGEMSAVLKGEVDAILLTGGIAHNKYLVDYVREMVGFVAPIVVYAGEDEMKALATNALYALTKEIEIKAYK</sequence>
<accession>A0A0S2I2F4</accession>
<dbReference type="Proteomes" id="UP000064893">
    <property type="component" value="Chromosome"/>
</dbReference>
<dbReference type="OrthoDB" id="9771859at2"/>
<dbReference type="PATRIC" id="fig|1307839.3.peg.3060"/>
<dbReference type="Gene3D" id="3.30.420.40">
    <property type="match status" value="2"/>
</dbReference>
<evidence type="ECO:0000256" key="6">
    <source>
        <dbReference type="ARBA" id="ARBA00022777"/>
    </source>
</evidence>
<dbReference type="EC" id="2.7.2.7" evidence="9"/>
<evidence type="ECO:0000256" key="10">
    <source>
        <dbReference type="RuleBase" id="RU003835"/>
    </source>
</evidence>